<evidence type="ECO:0000256" key="1">
    <source>
        <dbReference type="SAM" id="Phobius"/>
    </source>
</evidence>
<dbReference type="PROSITE" id="PS00409">
    <property type="entry name" value="PROKAR_NTER_METHYL"/>
    <property type="match status" value="1"/>
</dbReference>
<sequence>MRRKSNLSNERGLSLIEATIILITLMVLASVMAPTVMSYVDDARVVKVKEDCEAIGVSLARMIVDTGACVRLDGRFPCTIDNRVNLLFSEGHAIRVRGEGAELFSYSLDYSTSVIRQVASYSFSDYVHRGMASDVHWNIATHLGGATAFTSKIRSGADLRLMANTYASDLQVLLTRAGVDSPESVINALAKIAVTDSRPRLCDDVELLDNNATRCVMGPGLKMLWMVYRSQTGMNNRTADLLYNVQWSGENLDAFIFRVKTLKSAYTFIIPEICGNLSLVSIADRQIHSDIEQRVEKYVVTRQTTIGWASAYGVDETVDMLEHHLVEDRPSGRILNAYPYQDMAHVGYGPSMGMGWRGAYLSAVGPDPWGNHYMVNSIFLGNPSVRWPYNTVCLSAGPDGIVDTPFAAVGTKKLGDDFTYVISGRPY</sequence>
<proteinExistence type="predicted"/>
<reference evidence="2 3" key="1">
    <citation type="journal article" date="2015" name="Nature">
        <title>rRNA introns, odd ribosomes, and small enigmatic genomes across a large radiation of phyla.</title>
        <authorList>
            <person name="Brown C.T."/>
            <person name="Hug L.A."/>
            <person name="Thomas B.C."/>
            <person name="Sharon I."/>
            <person name="Castelle C.J."/>
            <person name="Singh A."/>
            <person name="Wilkins M.J."/>
            <person name="Williams K.H."/>
            <person name="Banfield J.F."/>
        </authorList>
    </citation>
    <scope>NUCLEOTIDE SEQUENCE [LARGE SCALE GENOMIC DNA]</scope>
</reference>
<evidence type="ECO:0000313" key="2">
    <source>
        <dbReference type="EMBL" id="KKR23533.1"/>
    </source>
</evidence>
<comment type="caution">
    <text evidence="2">The sequence shown here is derived from an EMBL/GenBank/DDBJ whole genome shotgun (WGS) entry which is preliminary data.</text>
</comment>
<dbReference type="EMBL" id="LBXD01000014">
    <property type="protein sequence ID" value="KKR23533.1"/>
    <property type="molecule type" value="Genomic_DNA"/>
</dbReference>
<organism evidence="2 3">
    <name type="scientific">Candidatus Yanofskybacteria bacterium GW2011_GWD2_39_48</name>
    <dbReference type="NCBI Taxonomy" id="1619031"/>
    <lineage>
        <taxon>Bacteria</taxon>
        <taxon>Candidatus Yanofskyibacteriota</taxon>
    </lineage>
</organism>
<protein>
    <submittedName>
        <fullName evidence="2">General secretion pathway protein G</fullName>
    </submittedName>
</protein>
<dbReference type="AlphaFoldDB" id="A0A0G0P6D8"/>
<keyword evidence="1" id="KW-0812">Transmembrane</keyword>
<keyword evidence="1" id="KW-1133">Transmembrane helix</keyword>
<evidence type="ECO:0000313" key="3">
    <source>
        <dbReference type="Proteomes" id="UP000034764"/>
    </source>
</evidence>
<name>A0A0G0P6D8_9BACT</name>
<keyword evidence="1" id="KW-0472">Membrane</keyword>
<dbReference type="Proteomes" id="UP000034764">
    <property type="component" value="Unassembled WGS sequence"/>
</dbReference>
<accession>A0A0G0P6D8</accession>
<feature type="transmembrane region" description="Helical" evidence="1">
    <location>
        <begin position="12"/>
        <end position="33"/>
    </location>
</feature>
<gene>
    <name evidence="2" type="ORF">UT53_C0014G0006</name>
</gene>
<dbReference type="InterPro" id="IPR012902">
    <property type="entry name" value="N_methyl_site"/>
</dbReference>